<dbReference type="Gene3D" id="3.40.50.2300">
    <property type="match status" value="1"/>
</dbReference>
<reference evidence="3 4" key="1">
    <citation type="submission" date="2019-11" db="EMBL/GenBank/DDBJ databases">
        <title>Comparative genomics of hydrocarbon-degrading Desulfosarcina strains.</title>
        <authorList>
            <person name="Watanabe M."/>
            <person name="Kojima H."/>
            <person name="Fukui M."/>
        </authorList>
    </citation>
    <scope>NUCLEOTIDE SEQUENCE [LARGE SCALE GENOMIC DNA]</scope>
    <source>
        <strain evidence="3 4">PL12</strain>
    </source>
</reference>
<evidence type="ECO:0000256" key="1">
    <source>
        <dbReference type="PROSITE-ProRule" id="PRU00169"/>
    </source>
</evidence>
<protein>
    <recommendedName>
        <fullName evidence="2">Response regulatory domain-containing protein</fullName>
    </recommendedName>
</protein>
<gene>
    <name evidence="3" type="ORF">DSCA_06070</name>
</gene>
<organism evidence="3 4">
    <name type="scientific">Desulfosarcina alkanivorans</name>
    <dbReference type="NCBI Taxonomy" id="571177"/>
    <lineage>
        <taxon>Bacteria</taxon>
        <taxon>Pseudomonadati</taxon>
        <taxon>Thermodesulfobacteriota</taxon>
        <taxon>Desulfobacteria</taxon>
        <taxon>Desulfobacterales</taxon>
        <taxon>Desulfosarcinaceae</taxon>
        <taxon>Desulfosarcina</taxon>
    </lineage>
</organism>
<evidence type="ECO:0000313" key="3">
    <source>
        <dbReference type="EMBL" id="BBO66677.1"/>
    </source>
</evidence>
<evidence type="ECO:0000259" key="2">
    <source>
        <dbReference type="PROSITE" id="PS50110"/>
    </source>
</evidence>
<keyword evidence="4" id="KW-1185">Reference proteome</keyword>
<dbReference type="InterPro" id="IPR001789">
    <property type="entry name" value="Sig_transdc_resp-reg_receiver"/>
</dbReference>
<dbReference type="OrthoDB" id="5421344at2"/>
<accession>A0A5K7YPX3</accession>
<dbReference type="Pfam" id="PF00072">
    <property type="entry name" value="Response_reg"/>
    <property type="match status" value="1"/>
</dbReference>
<dbReference type="PROSITE" id="PS50110">
    <property type="entry name" value="RESPONSE_REGULATORY"/>
    <property type="match status" value="1"/>
</dbReference>
<dbReference type="RefSeq" id="WP_155315016.1">
    <property type="nucleotide sequence ID" value="NZ_AP021874.1"/>
</dbReference>
<sequence>MDKAYIILIADRNPHIREFLRRELDAFGCTVRLVENGKELLEQVYSQKRVDLLIFDPDIPGMEPIDIFRKILDRVPQLPVVLYCVRGTENIGDFTGGNVRLVEKNGQSIEVLKKTIQTILSGAPGSPGAANA</sequence>
<keyword evidence="1" id="KW-0597">Phosphoprotein</keyword>
<name>A0A5K7YPX3_9BACT</name>
<dbReference type="Proteomes" id="UP000427906">
    <property type="component" value="Chromosome"/>
</dbReference>
<dbReference type="AlphaFoldDB" id="A0A5K7YPX3"/>
<feature type="domain" description="Response regulatory" evidence="2">
    <location>
        <begin position="6"/>
        <end position="132"/>
    </location>
</feature>
<evidence type="ECO:0000313" key="4">
    <source>
        <dbReference type="Proteomes" id="UP000427906"/>
    </source>
</evidence>
<dbReference type="GO" id="GO:0000160">
    <property type="term" value="P:phosphorelay signal transduction system"/>
    <property type="evidence" value="ECO:0007669"/>
    <property type="project" value="InterPro"/>
</dbReference>
<dbReference type="SUPFAM" id="SSF52172">
    <property type="entry name" value="CheY-like"/>
    <property type="match status" value="1"/>
</dbReference>
<feature type="modified residue" description="4-aspartylphosphate" evidence="1">
    <location>
        <position position="56"/>
    </location>
</feature>
<dbReference type="InterPro" id="IPR011006">
    <property type="entry name" value="CheY-like_superfamily"/>
</dbReference>
<dbReference type="KEGG" id="dalk:DSCA_06070"/>
<dbReference type="EMBL" id="AP021874">
    <property type="protein sequence ID" value="BBO66677.1"/>
    <property type="molecule type" value="Genomic_DNA"/>
</dbReference>
<proteinExistence type="predicted"/>